<dbReference type="GO" id="GO:0019213">
    <property type="term" value="F:deacetylase activity"/>
    <property type="evidence" value="ECO:0007669"/>
    <property type="project" value="InterPro"/>
</dbReference>
<organism evidence="3">
    <name type="scientific">Clostridium symbiosum</name>
    <name type="common">Bacteroides symbiosus</name>
    <dbReference type="NCBI Taxonomy" id="1512"/>
    <lineage>
        <taxon>Bacteria</taxon>
        <taxon>Bacillati</taxon>
        <taxon>Bacillota</taxon>
        <taxon>Clostridia</taxon>
        <taxon>Lachnospirales</taxon>
        <taxon>Lachnospiraceae</taxon>
        <taxon>Otoolea</taxon>
    </lineage>
</organism>
<dbReference type="InterPro" id="IPR032466">
    <property type="entry name" value="Metal_Hydrolase"/>
</dbReference>
<keyword evidence="3" id="KW-0378">Hydrolase</keyword>
<dbReference type="InterPro" id="IPR020043">
    <property type="entry name" value="Deacetylase_Atu3266-like"/>
</dbReference>
<evidence type="ECO:0000313" key="2">
    <source>
        <dbReference type="EMBL" id="MCK0087450.1"/>
    </source>
</evidence>
<sequence>MRFDVVLKGGRVFDPVHHVDERLDIGIREGRIAELEKELPHGEETYDVSGLTVIPGVIDMHVHVTKLLGGRVGYYMAAKTGVTTIIDYAGPVTDISSQISSHGCGMNVGCIDAVLPGEVGQSPSRTQVRRFLEQSLKNGSLGLKILGGHYPLTPESSRLCVEEANAKKVMIACHAGSTQQRSDIYGLQEAVEFARGQRLLMAHINAYCRGNRYHYLEELRDAFQMLRENPNIISDSHMAVNNGTSGACRNGIPCDAITVNCLKMFGYESTQAGLAKAMKDGTVCAIASLKEENVLLNKEDAFQYWSGRDTNINVSFPANLAPVASACLTERRIPGGSPLIELAATDGGGFPRNGLVQKLLPFYRLGYLSLKEIVEKCSVNPAETFGLHQKGNLGIGADADITVLDMKRLDAAMSFAGGKRIMDHGRVTGSGGTFLTTKAGVKTAQEMQLNYQIADTQRSALYGERTAK</sequence>
<dbReference type="SUPFAM" id="SSF51338">
    <property type="entry name" value="Composite domain of metallo-dependent hydrolases"/>
    <property type="match status" value="1"/>
</dbReference>
<name>A0A6N3AJR4_CLOSY</name>
<dbReference type="InterPro" id="IPR006680">
    <property type="entry name" value="Amidohydro-rel"/>
</dbReference>
<dbReference type="AlphaFoldDB" id="A0A6N3AJR4"/>
<evidence type="ECO:0000259" key="1">
    <source>
        <dbReference type="Pfam" id="PF01979"/>
    </source>
</evidence>
<dbReference type="PANTHER" id="PTHR42717">
    <property type="entry name" value="DIHYDROOROTASE-RELATED"/>
    <property type="match status" value="1"/>
</dbReference>
<accession>A0A6N3AJR4</accession>
<dbReference type="Gene3D" id="3.20.20.140">
    <property type="entry name" value="Metal-dependent hydrolases"/>
    <property type="match status" value="2"/>
</dbReference>
<dbReference type="InterPro" id="IPR011059">
    <property type="entry name" value="Metal-dep_hydrolase_composite"/>
</dbReference>
<reference evidence="3" key="1">
    <citation type="submission" date="2019-11" db="EMBL/GenBank/DDBJ databases">
        <authorList>
            <person name="Feng L."/>
        </authorList>
    </citation>
    <scope>NUCLEOTIDE SEQUENCE</scope>
    <source>
        <strain evidence="3">CsymbiosumLFYP84</strain>
    </source>
</reference>
<feature type="domain" description="Amidohydrolase-related" evidence="1">
    <location>
        <begin position="366"/>
        <end position="420"/>
    </location>
</feature>
<dbReference type="PANTHER" id="PTHR42717:SF1">
    <property type="entry name" value="IMIDAZOLONEPROPIONASE AND RELATED AMIDOHYDROLASES"/>
    <property type="match status" value="1"/>
</dbReference>
<dbReference type="Pfam" id="PF01979">
    <property type="entry name" value="Amidohydro_1"/>
    <property type="match status" value="1"/>
</dbReference>
<dbReference type="EMBL" id="CACRUA010000009">
    <property type="protein sequence ID" value="VYT90637.1"/>
    <property type="molecule type" value="Genomic_DNA"/>
</dbReference>
<dbReference type="GO" id="GO:0004038">
    <property type="term" value="F:allantoinase activity"/>
    <property type="evidence" value="ECO:0007669"/>
    <property type="project" value="UniProtKB-EC"/>
</dbReference>
<gene>
    <name evidence="3" type="primary">allB_1</name>
    <name evidence="3" type="ORF">CSLFYP84_00875</name>
    <name evidence="2" type="ORF">K5I21_16530</name>
</gene>
<evidence type="ECO:0000313" key="3">
    <source>
        <dbReference type="EMBL" id="VYT90637.1"/>
    </source>
</evidence>
<protein>
    <submittedName>
        <fullName evidence="3">Allantoinase</fullName>
        <ecNumber evidence="3">3.5.2.5</ecNumber>
    </submittedName>
    <submittedName>
        <fullName evidence="2">Amidohydrolase family protein</fullName>
    </submittedName>
</protein>
<dbReference type="RefSeq" id="WP_021643274.1">
    <property type="nucleotide sequence ID" value="NZ_CACRUA010000009.1"/>
</dbReference>
<dbReference type="SUPFAM" id="SSF51556">
    <property type="entry name" value="Metallo-dependent hydrolases"/>
    <property type="match status" value="1"/>
</dbReference>
<reference evidence="2" key="2">
    <citation type="journal article" date="2022" name="Cell Host Microbe">
        <title>Colonization of the live biotherapeutic product VE303 and modulation of the microbiota and metabolites in healthy volunteers.</title>
        <authorList>
            <person name="Dsouza M."/>
            <person name="Menon R."/>
            <person name="Crossette E."/>
            <person name="Bhattarai S.K."/>
            <person name="Schneider J."/>
            <person name="Kim Y.G."/>
            <person name="Reddy S."/>
            <person name="Caballero S."/>
            <person name="Felix C."/>
            <person name="Cornacchione L."/>
            <person name="Hendrickson J."/>
            <person name="Watson A.R."/>
            <person name="Minot S.S."/>
            <person name="Greenfield N."/>
            <person name="Schopf L."/>
            <person name="Szabady R."/>
            <person name="Patarroyo J."/>
            <person name="Smith W."/>
            <person name="Harrison P."/>
            <person name="Kuijper E.J."/>
            <person name="Kelly C.P."/>
            <person name="Olle B."/>
            <person name="Bobilev D."/>
            <person name="Silber J.L."/>
            <person name="Bucci V."/>
            <person name="Roberts B."/>
            <person name="Faith J."/>
            <person name="Norman J.M."/>
        </authorList>
    </citation>
    <scope>NUCLEOTIDE SEQUENCE</scope>
    <source>
        <strain evidence="2">VE303-04</strain>
    </source>
</reference>
<dbReference type="EC" id="3.5.2.5" evidence="3"/>
<dbReference type="Proteomes" id="UP001203136">
    <property type="component" value="Unassembled WGS sequence"/>
</dbReference>
<dbReference type="Gene3D" id="2.30.40.10">
    <property type="entry name" value="Urease, subunit C, domain 1"/>
    <property type="match status" value="1"/>
</dbReference>
<dbReference type="EMBL" id="JAINVB010000001">
    <property type="protein sequence ID" value="MCK0087450.1"/>
    <property type="molecule type" value="Genomic_DNA"/>
</dbReference>
<proteinExistence type="predicted"/>